<accession>A0A916SCM7</accession>
<comment type="caution">
    <text evidence="2">The sequence shown here is derived from an EMBL/GenBank/DDBJ whole genome shotgun (WGS) entry which is preliminary data.</text>
</comment>
<evidence type="ECO:0000313" key="3">
    <source>
        <dbReference type="Proteomes" id="UP000620596"/>
    </source>
</evidence>
<sequence>MFGKKAQPSIRSLIAQGSCIEGNLKFTDGLRIDGEVIGDIRANEGSPSILVISESACVTGHIHADHVIINGRVMGPVHASELLELQPKAKIQGDIAYKALEMHQGAVIFGQLRPTDQESGDKPLLTLAANNVEKAREEAPVSGYGRP</sequence>
<name>A0A916SCM7_9BURK</name>
<dbReference type="InterPro" id="IPR007607">
    <property type="entry name" value="BacA/B"/>
</dbReference>
<reference evidence="2" key="2">
    <citation type="submission" date="2020-09" db="EMBL/GenBank/DDBJ databases">
        <authorList>
            <person name="Sun Q."/>
            <person name="Zhou Y."/>
        </authorList>
    </citation>
    <scope>NUCLEOTIDE SEQUENCE</scope>
    <source>
        <strain evidence="2">CGMCC 1.15322</strain>
    </source>
</reference>
<evidence type="ECO:0000256" key="1">
    <source>
        <dbReference type="ARBA" id="ARBA00044755"/>
    </source>
</evidence>
<dbReference type="PANTHER" id="PTHR35024:SF4">
    <property type="entry name" value="POLYMER-FORMING CYTOSKELETAL PROTEIN"/>
    <property type="match status" value="1"/>
</dbReference>
<keyword evidence="3" id="KW-1185">Reference proteome</keyword>
<gene>
    <name evidence="2" type="ORF">GCM10011496_13150</name>
</gene>
<reference evidence="2" key="1">
    <citation type="journal article" date="2014" name="Int. J. Syst. Evol. Microbiol.">
        <title>Complete genome sequence of Corynebacterium casei LMG S-19264T (=DSM 44701T), isolated from a smear-ripened cheese.</title>
        <authorList>
            <consortium name="US DOE Joint Genome Institute (JGI-PGF)"/>
            <person name="Walter F."/>
            <person name="Albersmeier A."/>
            <person name="Kalinowski J."/>
            <person name="Ruckert C."/>
        </authorList>
    </citation>
    <scope>NUCLEOTIDE SEQUENCE</scope>
    <source>
        <strain evidence="2">CGMCC 1.15322</strain>
    </source>
</reference>
<evidence type="ECO:0000313" key="2">
    <source>
        <dbReference type="EMBL" id="GGA93473.1"/>
    </source>
</evidence>
<comment type="similarity">
    <text evidence="1">Belongs to the bactofilin family.</text>
</comment>
<dbReference type="PANTHER" id="PTHR35024">
    <property type="entry name" value="HYPOTHETICAL CYTOSOLIC PROTEIN"/>
    <property type="match status" value="1"/>
</dbReference>
<protein>
    <recommendedName>
        <fullName evidence="4">Cell shape determination protein CcmA</fullName>
    </recommendedName>
</protein>
<dbReference type="EMBL" id="BMIG01000003">
    <property type="protein sequence ID" value="GGA93473.1"/>
    <property type="molecule type" value="Genomic_DNA"/>
</dbReference>
<dbReference type="AlphaFoldDB" id="A0A916SCM7"/>
<dbReference type="Proteomes" id="UP000620596">
    <property type="component" value="Unassembled WGS sequence"/>
</dbReference>
<proteinExistence type="inferred from homology"/>
<organism evidence="2 3">
    <name type="scientific">Polaromonas eurypsychrophila</name>
    <dbReference type="NCBI Taxonomy" id="1614635"/>
    <lineage>
        <taxon>Bacteria</taxon>
        <taxon>Pseudomonadati</taxon>
        <taxon>Pseudomonadota</taxon>
        <taxon>Betaproteobacteria</taxon>
        <taxon>Burkholderiales</taxon>
        <taxon>Comamonadaceae</taxon>
        <taxon>Polaromonas</taxon>
    </lineage>
</organism>
<dbReference type="RefSeq" id="WP_188707543.1">
    <property type="nucleotide sequence ID" value="NZ_BMIG01000003.1"/>
</dbReference>
<evidence type="ECO:0008006" key="4">
    <source>
        <dbReference type="Google" id="ProtNLM"/>
    </source>
</evidence>
<dbReference type="Pfam" id="PF04519">
    <property type="entry name" value="Bactofilin"/>
    <property type="match status" value="1"/>
</dbReference>